<feature type="compositionally biased region" description="Basic and acidic residues" evidence="1">
    <location>
        <begin position="42"/>
        <end position="51"/>
    </location>
</feature>
<proteinExistence type="predicted"/>
<dbReference type="VEuPathDB" id="ToxoDB:BESB_069100"/>
<keyword evidence="3" id="KW-1185">Reference proteome</keyword>
<reference evidence="2 3" key="1">
    <citation type="submission" date="2017-09" db="EMBL/GenBank/DDBJ databases">
        <title>Genome sequencing of Besnoitia besnoiti strain Bb-Ger1.</title>
        <authorList>
            <person name="Schares G."/>
            <person name="Venepally P."/>
            <person name="Lorenzi H.A."/>
        </authorList>
    </citation>
    <scope>NUCLEOTIDE SEQUENCE [LARGE SCALE GENOMIC DNA]</scope>
    <source>
        <strain evidence="2 3">Bb-Ger1</strain>
    </source>
</reference>
<dbReference type="EMBL" id="NWUJ01000006">
    <property type="protein sequence ID" value="PFH34877.1"/>
    <property type="molecule type" value="Genomic_DNA"/>
</dbReference>
<dbReference type="RefSeq" id="XP_029218886.1">
    <property type="nucleotide sequence ID" value="XM_029365303.1"/>
</dbReference>
<gene>
    <name evidence="2" type="ORF">BESB_069100</name>
</gene>
<dbReference type="Proteomes" id="UP000224006">
    <property type="component" value="Chromosome VI"/>
</dbReference>
<comment type="caution">
    <text evidence="2">The sequence shown here is derived from an EMBL/GenBank/DDBJ whole genome shotgun (WGS) entry which is preliminary data.</text>
</comment>
<dbReference type="GeneID" id="40311836"/>
<evidence type="ECO:0000256" key="1">
    <source>
        <dbReference type="SAM" id="MobiDB-lite"/>
    </source>
</evidence>
<name>A0A2A9MH08_BESBE</name>
<organism evidence="2 3">
    <name type="scientific">Besnoitia besnoiti</name>
    <name type="common">Apicomplexan protozoan</name>
    <dbReference type="NCBI Taxonomy" id="94643"/>
    <lineage>
        <taxon>Eukaryota</taxon>
        <taxon>Sar</taxon>
        <taxon>Alveolata</taxon>
        <taxon>Apicomplexa</taxon>
        <taxon>Conoidasida</taxon>
        <taxon>Coccidia</taxon>
        <taxon>Eucoccidiorida</taxon>
        <taxon>Eimeriorina</taxon>
        <taxon>Sarcocystidae</taxon>
        <taxon>Besnoitia</taxon>
    </lineage>
</organism>
<feature type="compositionally biased region" description="Basic and acidic residues" evidence="1">
    <location>
        <begin position="62"/>
        <end position="72"/>
    </location>
</feature>
<accession>A0A2A9MH08</accession>
<dbReference type="OrthoDB" id="333779at2759"/>
<evidence type="ECO:0000313" key="2">
    <source>
        <dbReference type="EMBL" id="PFH34877.1"/>
    </source>
</evidence>
<evidence type="ECO:0000313" key="3">
    <source>
        <dbReference type="Proteomes" id="UP000224006"/>
    </source>
</evidence>
<dbReference type="KEGG" id="bbes:BESB_069100"/>
<protein>
    <submittedName>
        <fullName evidence="2">Uncharacterized protein</fullName>
    </submittedName>
</protein>
<feature type="region of interest" description="Disordered" evidence="1">
    <location>
        <begin position="1"/>
        <end position="80"/>
    </location>
</feature>
<dbReference type="AlphaFoldDB" id="A0A2A9MH08"/>
<sequence>MAVDPISTPPNQTSFRGRFLEPVSDSSPPQRGDASNDLSALQDEKNEKLKTVPEPIEEDEDSGRFGNKETSKPPELNVSQVWVQDSPQDYIDDRGIEGMSDDAARTRANIASLEKLKDWLLRRVNGLAADTLTQEHITAASRQWSAELEAVISSTRCAASLEKEMANKAVPR</sequence>